<evidence type="ECO:0000313" key="2">
    <source>
        <dbReference type="EMBL" id="ADN76597.1"/>
    </source>
</evidence>
<dbReference type="InterPro" id="IPR003462">
    <property type="entry name" value="ODC_Mu_crystall"/>
</dbReference>
<dbReference type="EC" id="4.3.1.12" evidence="2"/>
<dbReference type="PANTHER" id="PTHR13812">
    <property type="entry name" value="KETIMINE REDUCTASE MU-CRYSTALLIN"/>
    <property type="match status" value="1"/>
</dbReference>
<dbReference type="GeneID" id="67182608"/>
<dbReference type="GO" id="GO:0019752">
    <property type="term" value="P:carboxylic acid metabolic process"/>
    <property type="evidence" value="ECO:0007669"/>
    <property type="project" value="UniProtKB-ARBA"/>
</dbReference>
<organism evidence="2 3">
    <name type="scientific">Ferrimonas balearica (strain DSM 9799 / CCM 4581 / KCTC 23876 / PAT)</name>
    <dbReference type="NCBI Taxonomy" id="550540"/>
    <lineage>
        <taxon>Bacteria</taxon>
        <taxon>Pseudomonadati</taxon>
        <taxon>Pseudomonadota</taxon>
        <taxon>Gammaproteobacteria</taxon>
        <taxon>Alteromonadales</taxon>
        <taxon>Ferrimonadaceae</taxon>
        <taxon>Ferrimonas</taxon>
    </lineage>
</organism>
<sequence length="313" mass="34058">MEQLNAAQVHAALPFQRLVPALRRAFAEGATVPLRHHHDMAHPGHRETTLLLMPAWQDGDKAGVKVVTVAPHNVDRPSIQGIYLLLDLPTGTPELMMDAPALTARRTAAASALAASHLAPEQAETLLMIGTGTLAPLLIEAHASVRPIRRVKLWGRNPDKARALAETLGHLDLTIELVTDLASAAQQADIISVATLSQTPLLKGEWLRPGQHVDLVGAYRPDMREADDEAVRRCQLFVDSREGAMKETGDLAIPLAQGVIQPEDIQATLFDLSRKTHPGRTDPQALTLFKSVGHALEDLAAAREVERHWKEPS</sequence>
<reference evidence="2 3" key="1">
    <citation type="journal article" date="2010" name="Stand. Genomic Sci.">
        <title>Complete genome sequence of Ferrimonas balearica type strain (PAT).</title>
        <authorList>
            <person name="Nolan M."/>
            <person name="Sikorski J."/>
            <person name="Davenport K."/>
            <person name="Lucas S."/>
            <person name="Glavina Del Rio T."/>
            <person name="Tice H."/>
            <person name="Cheng J."/>
            <person name="Goodwin L."/>
            <person name="Pitluck S."/>
            <person name="Liolios K."/>
            <person name="Ivanova N."/>
            <person name="Mavromatis K."/>
            <person name="Ovchinnikova G."/>
            <person name="Pati A."/>
            <person name="Chen A."/>
            <person name="Palaniappan K."/>
            <person name="Land M."/>
            <person name="Hauser L."/>
            <person name="Chang Y."/>
            <person name="Jeffries C."/>
            <person name="Tapia R."/>
            <person name="Brettin T."/>
            <person name="Detter J."/>
            <person name="Han C."/>
            <person name="Yasawong M."/>
            <person name="Rohde M."/>
            <person name="Tindall B."/>
            <person name="Goker M."/>
            <person name="Woyke T."/>
            <person name="Bristow J."/>
            <person name="Eisen J."/>
            <person name="Markowitz V."/>
            <person name="Hugenholtz P."/>
            <person name="Kyrpides N."/>
            <person name="Klenk H."/>
            <person name="Lapidus A."/>
        </authorList>
    </citation>
    <scope>NUCLEOTIDE SEQUENCE [LARGE SCALE GENOMIC DNA]</scope>
    <source>
        <strain evidence="3">DSM 9799 / CCM 4581 / KCTC 23876 / PAT</strain>
    </source>
</reference>
<dbReference type="eggNOG" id="COG2423">
    <property type="taxonomic scope" value="Bacteria"/>
</dbReference>
<comment type="similarity">
    <text evidence="1">Belongs to the ornithine cyclodeaminase/mu-crystallin family.</text>
</comment>
<dbReference type="InterPro" id="IPR023401">
    <property type="entry name" value="ODC_N"/>
</dbReference>
<dbReference type="OrthoDB" id="9809203at2"/>
<evidence type="ECO:0000256" key="1">
    <source>
        <dbReference type="ARBA" id="ARBA00008903"/>
    </source>
</evidence>
<gene>
    <name evidence="2" type="ordered locus">Fbal_2395</name>
</gene>
<dbReference type="Gene3D" id="3.40.50.720">
    <property type="entry name" value="NAD(P)-binding Rossmann-like Domain"/>
    <property type="match status" value="1"/>
</dbReference>
<dbReference type="Pfam" id="PF02423">
    <property type="entry name" value="OCD_Mu_crystall"/>
    <property type="match status" value="1"/>
</dbReference>
<dbReference type="STRING" id="550540.Fbal_2395"/>
<protein>
    <submittedName>
        <fullName evidence="2">Ornithine cyclodeaminase</fullName>
        <ecNumber evidence="2">4.3.1.12</ecNumber>
    </submittedName>
</protein>
<dbReference type="PIRSF" id="PIRSF001439">
    <property type="entry name" value="CryM"/>
    <property type="match status" value="1"/>
</dbReference>
<dbReference type="Proteomes" id="UP000006683">
    <property type="component" value="Chromosome"/>
</dbReference>
<dbReference type="SUPFAM" id="SSF51735">
    <property type="entry name" value="NAD(P)-binding Rossmann-fold domains"/>
    <property type="match status" value="1"/>
</dbReference>
<dbReference type="GO" id="GO:0016491">
    <property type="term" value="F:oxidoreductase activity"/>
    <property type="evidence" value="ECO:0007669"/>
    <property type="project" value="UniProtKB-ARBA"/>
</dbReference>
<proteinExistence type="inferred from homology"/>
<dbReference type="GO" id="GO:0005737">
    <property type="term" value="C:cytoplasm"/>
    <property type="evidence" value="ECO:0007669"/>
    <property type="project" value="TreeGrafter"/>
</dbReference>
<dbReference type="PANTHER" id="PTHR13812:SF19">
    <property type="entry name" value="KETIMINE REDUCTASE MU-CRYSTALLIN"/>
    <property type="match status" value="1"/>
</dbReference>
<dbReference type="EMBL" id="CP002209">
    <property type="protein sequence ID" value="ADN76597.1"/>
    <property type="molecule type" value="Genomic_DNA"/>
</dbReference>
<dbReference type="Gene3D" id="3.30.1780.10">
    <property type="entry name" value="ornithine cyclodeaminase, domain 1"/>
    <property type="match status" value="1"/>
</dbReference>
<dbReference type="AlphaFoldDB" id="E1SMS8"/>
<dbReference type="GO" id="GO:0008473">
    <property type="term" value="F:ornithine cyclodeaminase activity"/>
    <property type="evidence" value="ECO:0007669"/>
    <property type="project" value="UniProtKB-EC"/>
</dbReference>
<dbReference type="InterPro" id="IPR036291">
    <property type="entry name" value="NAD(P)-bd_dom_sf"/>
</dbReference>
<name>E1SMS8_FERBD</name>
<evidence type="ECO:0000313" key="3">
    <source>
        <dbReference type="Proteomes" id="UP000006683"/>
    </source>
</evidence>
<dbReference type="RefSeq" id="WP_013345903.1">
    <property type="nucleotide sequence ID" value="NC_014541.1"/>
</dbReference>
<dbReference type="NCBIfam" id="NF004793">
    <property type="entry name" value="PRK06141.1"/>
    <property type="match status" value="1"/>
</dbReference>
<dbReference type="FunFam" id="3.40.50.720:FF:000311">
    <property type="entry name" value="Ornithine cyclodeaminase"/>
    <property type="match status" value="1"/>
</dbReference>
<dbReference type="HOGENOM" id="CLU_042088_1_2_6"/>
<dbReference type="KEGG" id="fbl:Fbal_2395"/>
<accession>E1SMS8</accession>
<keyword evidence="3" id="KW-1185">Reference proteome</keyword>
<keyword evidence="2" id="KW-0456">Lyase</keyword>